<gene>
    <name evidence="1" type="ORF">CALVIDRAFT_409723</name>
</gene>
<protein>
    <submittedName>
        <fullName evidence="1">Uncharacterized protein</fullName>
    </submittedName>
</protein>
<proteinExistence type="predicted"/>
<dbReference type="AlphaFoldDB" id="A0A167G8A8"/>
<dbReference type="Proteomes" id="UP000076738">
    <property type="component" value="Unassembled WGS sequence"/>
</dbReference>
<sequence>MIAELLAGVLAAAFSGLSHSPTCCHLPQSCTFDTLEQAVARLNLRTPIQLPWRSSRAPTAAQHLPYRVRRKGQASLTFSTG</sequence>
<organism evidence="1 2">
    <name type="scientific">Calocera viscosa (strain TUFC12733)</name>
    <dbReference type="NCBI Taxonomy" id="1330018"/>
    <lineage>
        <taxon>Eukaryota</taxon>
        <taxon>Fungi</taxon>
        <taxon>Dikarya</taxon>
        <taxon>Basidiomycota</taxon>
        <taxon>Agaricomycotina</taxon>
        <taxon>Dacrymycetes</taxon>
        <taxon>Dacrymycetales</taxon>
        <taxon>Dacrymycetaceae</taxon>
        <taxon>Calocera</taxon>
    </lineage>
</organism>
<reference evidence="1 2" key="1">
    <citation type="journal article" date="2016" name="Mol. Biol. Evol.">
        <title>Comparative Genomics of Early-Diverging Mushroom-Forming Fungi Provides Insights into the Origins of Lignocellulose Decay Capabilities.</title>
        <authorList>
            <person name="Nagy L.G."/>
            <person name="Riley R."/>
            <person name="Tritt A."/>
            <person name="Adam C."/>
            <person name="Daum C."/>
            <person name="Floudas D."/>
            <person name="Sun H."/>
            <person name="Yadav J.S."/>
            <person name="Pangilinan J."/>
            <person name="Larsson K.H."/>
            <person name="Matsuura K."/>
            <person name="Barry K."/>
            <person name="Labutti K."/>
            <person name="Kuo R."/>
            <person name="Ohm R.A."/>
            <person name="Bhattacharya S.S."/>
            <person name="Shirouzu T."/>
            <person name="Yoshinaga Y."/>
            <person name="Martin F.M."/>
            <person name="Grigoriev I.V."/>
            <person name="Hibbett D.S."/>
        </authorList>
    </citation>
    <scope>NUCLEOTIDE SEQUENCE [LARGE SCALE GENOMIC DNA]</scope>
    <source>
        <strain evidence="1 2">TUFC12733</strain>
    </source>
</reference>
<name>A0A167G8A8_CALVF</name>
<evidence type="ECO:0000313" key="2">
    <source>
        <dbReference type="Proteomes" id="UP000076738"/>
    </source>
</evidence>
<keyword evidence="2" id="KW-1185">Reference proteome</keyword>
<dbReference type="EMBL" id="KV417346">
    <property type="protein sequence ID" value="KZO90285.1"/>
    <property type="molecule type" value="Genomic_DNA"/>
</dbReference>
<evidence type="ECO:0000313" key="1">
    <source>
        <dbReference type="EMBL" id="KZO90285.1"/>
    </source>
</evidence>
<accession>A0A167G8A8</accession>